<dbReference type="KEGG" id="fer:FNB15_15750"/>
<dbReference type="PRINTS" id="PR00417">
    <property type="entry name" value="PRTPISMRASEI"/>
</dbReference>
<dbReference type="RefSeq" id="WP_144069624.1">
    <property type="nucleotide sequence ID" value="NZ_CP041636.1"/>
</dbReference>
<dbReference type="InterPro" id="IPR013826">
    <property type="entry name" value="Topo_IA_cen_sub3"/>
</dbReference>
<evidence type="ECO:0000256" key="5">
    <source>
        <dbReference type="ARBA" id="ARBA00022833"/>
    </source>
</evidence>
<evidence type="ECO:0000256" key="6">
    <source>
        <dbReference type="ARBA" id="ARBA00022842"/>
    </source>
</evidence>
<evidence type="ECO:0000256" key="10">
    <source>
        <dbReference type="HAMAP-Rule" id="MF_00952"/>
    </source>
</evidence>
<feature type="site" description="Interaction with DNA" evidence="10">
    <location>
        <position position="141"/>
    </location>
</feature>
<sequence>MKVVVVESPAKAKTIEKYLGPGHTVLASFGHVRDLPAKDGSVEPDKDFEMHYEMSGRGAESIRAIAGALKDADTLILATDPDREGEAISWHVLEALNNRKVVKSKTVRRVVFNEITKTAVLEAMANPRDIDMDLVNAQQARRALDYLVGFTLSPVLWRKLPSAKSAGRVQSVALRLICERETEIEAFRAREYWTIGADFRTPQNQTITARLIELAGKKLDKFDINNEAAAKAAVAKLAGQSYAVSDVQIKPAKRHPSPPFTTSTLQQEAARKLGFSAQMTMQIAQRLYEGVTIGGETTGLISYMRTDGVSMANEAIRTARDVIAEDFGRDAVPENWRVYKTKQKNAQEAHEAIRPTDFRRRPKSVARYLDEVQLKLYELIWVRALASQMESAELERTTVDIAAANKAGTFRITGTVVLSPGFLKLYEEGVDDKSSDDEEGTRLPKMTVGEAMKEEGVKPEQHFTEPPPRFSEASLVRKLEELGIGRPSTYAAILEVLKARSYVALENKRFQPEDAGWLAYAFLVCFFEQYFAYSFTAGLEEKLDEIAEHNLDWKKVLKDFWQDFSQHDPKDPVFSSVKDAVTRIDEKMGRRGEVLDAINALLENHFFPPREDGKPARLCPACNKGNLGIKAGRTGAFIGCSDYPECSYTRPLSAGSNGHGDIAISGPQEVGTDPVTGQMITLRQGPFGPYVQLGEVEGEGKAKTKPKRASLPKGVTLEDVTLEMALKLLALPRTVGLHPTSGKEILAGLGRFGPYLLHDGAYTKLKDAMEALEIGINHAVEKIAEADARRKGPRQRAELKVLREIGKHPDDEELIQVIDGRYGPYIKHGATNAPIPRGTEVDALSIDQAIEAIASRAKKGGKGKKKAAPKAKKAAAPKKEAAAEKTEAKPKAAKKAVKKAAPKKKAAAKKAAAA</sequence>
<dbReference type="Proteomes" id="UP000317496">
    <property type="component" value="Chromosome"/>
</dbReference>
<dbReference type="InterPro" id="IPR025589">
    <property type="entry name" value="Toprim_C_rpt"/>
</dbReference>
<feature type="compositionally biased region" description="Basic residues" evidence="11">
    <location>
        <begin position="891"/>
        <end position="908"/>
    </location>
</feature>
<dbReference type="PROSITE" id="PS52039">
    <property type="entry name" value="TOPO_IA_2"/>
    <property type="match status" value="1"/>
</dbReference>
<dbReference type="InterPro" id="IPR006171">
    <property type="entry name" value="TOPRIM_dom"/>
</dbReference>
<proteinExistence type="inferred from homology"/>
<dbReference type="Pfam" id="PF01396">
    <property type="entry name" value="Zn_ribbon_Top1"/>
    <property type="match status" value="1"/>
</dbReference>
<evidence type="ECO:0000256" key="4">
    <source>
        <dbReference type="ARBA" id="ARBA00022771"/>
    </source>
</evidence>
<dbReference type="GO" id="GO:0008270">
    <property type="term" value="F:zinc ion binding"/>
    <property type="evidence" value="ECO:0007669"/>
    <property type="project" value="UniProtKB-KW"/>
</dbReference>
<comment type="catalytic activity">
    <reaction evidence="1 10">
        <text>ATP-independent breakage of single-stranded DNA, followed by passage and rejoining.</text>
        <dbReference type="EC" id="5.6.2.1"/>
    </reaction>
</comment>
<dbReference type="InterPro" id="IPR003601">
    <property type="entry name" value="Topo_IA_2"/>
</dbReference>
<dbReference type="OrthoDB" id="9804262at2"/>
<feature type="domain" description="Topo IA-type catalytic" evidence="13">
    <location>
        <begin position="131"/>
        <end position="568"/>
    </location>
</feature>
<dbReference type="SUPFAM" id="SSF56712">
    <property type="entry name" value="Prokaryotic type I DNA topoisomerase"/>
    <property type="match status" value="1"/>
</dbReference>
<organism evidence="14 15">
    <name type="scientific">Ferrovibrio terrae</name>
    <dbReference type="NCBI Taxonomy" id="2594003"/>
    <lineage>
        <taxon>Bacteria</taxon>
        <taxon>Pseudomonadati</taxon>
        <taxon>Pseudomonadota</taxon>
        <taxon>Alphaproteobacteria</taxon>
        <taxon>Rhodospirillales</taxon>
        <taxon>Rhodospirillaceae</taxon>
        <taxon>Ferrovibrio</taxon>
    </lineage>
</organism>
<keyword evidence="3" id="KW-0479">Metal-binding</keyword>
<evidence type="ECO:0000256" key="7">
    <source>
        <dbReference type="ARBA" id="ARBA00023029"/>
    </source>
</evidence>
<keyword evidence="8 10" id="KW-0238">DNA-binding</keyword>
<dbReference type="CDD" id="cd00186">
    <property type="entry name" value="TOP1Ac"/>
    <property type="match status" value="1"/>
</dbReference>
<dbReference type="InterPro" id="IPR034149">
    <property type="entry name" value="TOPRIM_TopoI"/>
</dbReference>
<dbReference type="InterPro" id="IPR000380">
    <property type="entry name" value="Topo_IA"/>
</dbReference>
<feature type="site" description="Interaction with DNA" evidence="10">
    <location>
        <position position="305"/>
    </location>
</feature>
<keyword evidence="15" id="KW-1185">Reference proteome</keyword>
<dbReference type="InterPro" id="IPR005733">
    <property type="entry name" value="TopoI_bac-type"/>
</dbReference>
<dbReference type="InterPro" id="IPR023405">
    <property type="entry name" value="Topo_IA_core_domain"/>
</dbReference>
<dbReference type="SMART" id="SM00437">
    <property type="entry name" value="TOP1Ac"/>
    <property type="match status" value="1"/>
</dbReference>
<evidence type="ECO:0000256" key="3">
    <source>
        <dbReference type="ARBA" id="ARBA00022723"/>
    </source>
</evidence>
<keyword evidence="5" id="KW-0862">Zinc</keyword>
<dbReference type="InterPro" id="IPR023406">
    <property type="entry name" value="Topo_IA_AS"/>
</dbReference>
<comment type="caution">
    <text evidence="10">Lacks conserved residue(s) required for the propagation of feature annotation.</text>
</comment>
<dbReference type="Gene3D" id="2.70.20.10">
    <property type="entry name" value="Topoisomerase I, domain 3"/>
    <property type="match status" value="1"/>
</dbReference>
<feature type="compositionally biased region" description="Basic residues" evidence="11">
    <location>
        <begin position="857"/>
        <end position="876"/>
    </location>
</feature>
<dbReference type="InterPro" id="IPR028612">
    <property type="entry name" value="Topoisom_1_IA"/>
</dbReference>
<dbReference type="InterPro" id="IPR013498">
    <property type="entry name" value="Topo_IA_Znf"/>
</dbReference>
<feature type="region of interest" description="Disordered" evidence="11">
    <location>
        <begin position="857"/>
        <end position="914"/>
    </location>
</feature>
<dbReference type="EMBL" id="CP041636">
    <property type="protein sequence ID" value="QDO98643.1"/>
    <property type="molecule type" value="Genomic_DNA"/>
</dbReference>
<evidence type="ECO:0000256" key="1">
    <source>
        <dbReference type="ARBA" id="ARBA00000213"/>
    </source>
</evidence>
<evidence type="ECO:0000256" key="8">
    <source>
        <dbReference type="ARBA" id="ARBA00023125"/>
    </source>
</evidence>
<dbReference type="PROSITE" id="PS00396">
    <property type="entry name" value="TOPO_IA_1"/>
    <property type="match status" value="1"/>
</dbReference>
<dbReference type="SMART" id="SM00436">
    <property type="entry name" value="TOP1Bc"/>
    <property type="match status" value="1"/>
</dbReference>
<keyword evidence="6" id="KW-0460">Magnesium</keyword>
<evidence type="ECO:0000256" key="9">
    <source>
        <dbReference type="ARBA" id="ARBA00023235"/>
    </source>
</evidence>
<dbReference type="Gene3D" id="1.10.290.10">
    <property type="entry name" value="Topoisomerase I, domain 4"/>
    <property type="match status" value="1"/>
</dbReference>
<evidence type="ECO:0000259" key="13">
    <source>
        <dbReference type="PROSITE" id="PS52039"/>
    </source>
</evidence>
<protein>
    <recommendedName>
        <fullName evidence="10">DNA topoisomerase 1</fullName>
        <ecNumber evidence="10">5.6.2.1</ecNumber>
    </recommendedName>
    <alternativeName>
        <fullName evidence="10">DNA topoisomerase I</fullName>
    </alternativeName>
</protein>
<feature type="site" description="Interaction with DNA" evidence="10">
    <location>
        <position position="157"/>
    </location>
</feature>
<dbReference type="SMART" id="SM00493">
    <property type="entry name" value="TOPRIM"/>
    <property type="match status" value="1"/>
</dbReference>
<comment type="similarity">
    <text evidence="2 10">Belongs to the type IA topoisomerase family.</text>
</comment>
<dbReference type="PANTHER" id="PTHR42785">
    <property type="entry name" value="DNA TOPOISOMERASE, TYPE IA, CORE"/>
    <property type="match status" value="1"/>
</dbReference>
<keyword evidence="7 10" id="KW-0799">Topoisomerase</keyword>
<feature type="site" description="Interaction with DNA" evidence="10">
    <location>
        <position position="500"/>
    </location>
</feature>
<dbReference type="Gene3D" id="3.40.50.140">
    <property type="match status" value="1"/>
</dbReference>
<dbReference type="GO" id="GO:0005694">
    <property type="term" value="C:chromosome"/>
    <property type="evidence" value="ECO:0007669"/>
    <property type="project" value="InterPro"/>
</dbReference>
<name>A0A516H4D6_9PROT</name>
<dbReference type="GO" id="GO:0006265">
    <property type="term" value="P:DNA topological change"/>
    <property type="evidence" value="ECO:0007669"/>
    <property type="project" value="UniProtKB-UniRule"/>
</dbReference>
<dbReference type="Gene3D" id="3.30.65.10">
    <property type="entry name" value="Bacterial Topoisomerase I, domain 1"/>
    <property type="match status" value="1"/>
</dbReference>
<dbReference type="InterPro" id="IPR003602">
    <property type="entry name" value="Topo_IA_DNA-bd_dom"/>
</dbReference>
<dbReference type="SUPFAM" id="SSF57783">
    <property type="entry name" value="Zinc beta-ribbon"/>
    <property type="match status" value="1"/>
</dbReference>
<comment type="subunit">
    <text evidence="10">Monomer.</text>
</comment>
<dbReference type="AlphaFoldDB" id="A0A516H4D6"/>
<dbReference type="PROSITE" id="PS50880">
    <property type="entry name" value="TOPRIM"/>
    <property type="match status" value="1"/>
</dbReference>
<accession>A0A516H4D6</accession>
<dbReference type="InterPro" id="IPR013825">
    <property type="entry name" value="Topo_IA_cen_sub2"/>
</dbReference>
<evidence type="ECO:0000313" key="14">
    <source>
        <dbReference type="EMBL" id="QDO98643.1"/>
    </source>
</evidence>
<evidence type="ECO:0000313" key="15">
    <source>
        <dbReference type="Proteomes" id="UP000317496"/>
    </source>
</evidence>
<dbReference type="GO" id="GO:0003677">
    <property type="term" value="F:DNA binding"/>
    <property type="evidence" value="ECO:0007669"/>
    <property type="project" value="UniProtKB-KW"/>
</dbReference>
<reference evidence="14 15" key="1">
    <citation type="submission" date="2019-07" db="EMBL/GenBank/DDBJ databases">
        <title>Genome sequencing for Ferrovibrio sp. K5.</title>
        <authorList>
            <person name="Park S.-J."/>
        </authorList>
    </citation>
    <scope>NUCLEOTIDE SEQUENCE [LARGE SCALE GENOMIC DNA]</scope>
    <source>
        <strain evidence="14 15">K5</strain>
    </source>
</reference>
<dbReference type="InterPro" id="IPR013824">
    <property type="entry name" value="Topo_IA_cen_sub1"/>
</dbReference>
<evidence type="ECO:0000259" key="12">
    <source>
        <dbReference type="PROSITE" id="PS50880"/>
    </source>
</evidence>
<comment type="function">
    <text evidence="10">Releases the supercoiling and torsional tension of DNA, which is introduced during the DNA replication and transcription, by transiently cleaving and rejoining one strand of the DNA duplex. Introduces a single-strand break via transesterification at a target site in duplex DNA. The scissile phosphodiester is attacked by the catalytic tyrosine of the enzyme, resulting in the formation of a DNA-(5'-phosphotyrosyl)-enzyme intermediate and the expulsion of a 3'-OH DNA strand. The free DNA strand then undergoes passage around the unbroken strand, thus removing DNA supercoils. Finally, in the religation step, the DNA 3'-OH attacks the covalent intermediate to expel the active-site tyrosine and restore the DNA phosphodiester backbone.</text>
</comment>
<feature type="region of interest" description="Interaction with DNA" evidence="10">
    <location>
        <begin position="165"/>
        <end position="170"/>
    </location>
</feature>
<dbReference type="HAMAP" id="MF_00952">
    <property type="entry name" value="Topoisom_1_prok"/>
    <property type="match status" value="1"/>
</dbReference>
<dbReference type="Gene3D" id="1.10.460.10">
    <property type="entry name" value="Topoisomerase I, domain 2"/>
    <property type="match status" value="1"/>
</dbReference>
<feature type="site" description="Interaction with DNA" evidence="10">
    <location>
        <position position="31"/>
    </location>
</feature>
<keyword evidence="9 10" id="KW-0413">Isomerase</keyword>
<evidence type="ECO:0000256" key="11">
    <source>
        <dbReference type="SAM" id="MobiDB-lite"/>
    </source>
</evidence>
<dbReference type="EC" id="5.6.2.1" evidence="10"/>
<feature type="compositionally biased region" description="Basic and acidic residues" evidence="11">
    <location>
        <begin position="877"/>
        <end position="890"/>
    </location>
</feature>
<dbReference type="InterPro" id="IPR013497">
    <property type="entry name" value="Topo_IA_cen"/>
</dbReference>
<feature type="site" description="Interaction with DNA" evidence="10">
    <location>
        <position position="142"/>
    </location>
</feature>
<dbReference type="NCBIfam" id="TIGR01051">
    <property type="entry name" value="topA_bact"/>
    <property type="match status" value="1"/>
</dbReference>
<dbReference type="Pfam" id="PF01131">
    <property type="entry name" value="Topoisom_bac"/>
    <property type="match status" value="1"/>
</dbReference>
<feature type="domain" description="Toprim" evidence="12">
    <location>
        <begin position="1"/>
        <end position="111"/>
    </location>
</feature>
<dbReference type="GO" id="GO:0003917">
    <property type="term" value="F:DNA topoisomerase type I (single strand cut, ATP-independent) activity"/>
    <property type="evidence" value="ECO:0007669"/>
    <property type="project" value="UniProtKB-UniRule"/>
</dbReference>
<dbReference type="Pfam" id="PF01751">
    <property type="entry name" value="Toprim"/>
    <property type="match status" value="1"/>
</dbReference>
<dbReference type="Pfam" id="PF13368">
    <property type="entry name" value="Toprim_C_rpt"/>
    <property type="match status" value="3"/>
</dbReference>
<gene>
    <name evidence="10 14" type="primary">topA</name>
    <name evidence="14" type="ORF">FNB15_15750</name>
</gene>
<keyword evidence="4" id="KW-0863">Zinc-finger</keyword>
<dbReference type="CDD" id="cd03363">
    <property type="entry name" value="TOPRIM_TopoIA_TopoI"/>
    <property type="match status" value="1"/>
</dbReference>
<feature type="active site" description="O-(5'-phospho-DNA)-tyrosine intermediate" evidence="10">
    <location>
        <position position="303"/>
    </location>
</feature>
<evidence type="ECO:0000256" key="2">
    <source>
        <dbReference type="ARBA" id="ARBA00009446"/>
    </source>
</evidence>
<feature type="site" description="Interaction with DNA" evidence="10">
    <location>
        <position position="145"/>
    </location>
</feature>
<dbReference type="PANTHER" id="PTHR42785:SF1">
    <property type="entry name" value="DNA TOPOISOMERASE"/>
    <property type="match status" value="1"/>
</dbReference>